<reference evidence="7 8" key="4">
    <citation type="journal article" date="1998" name="Intervirology">
        <title>Sequencing analysis of the region encoding the DNA polymerase of bovine adenovirus serotypes 2 and 3.</title>
        <authorList>
            <person name="Yagubi A."/>
            <person name="Ojkic D."/>
            <person name="Bautista D.S."/>
            <person name="Haj-Ahmad Y."/>
        </authorList>
    </citation>
    <scope>NUCLEOTIDE SEQUENCE [LARGE SCALE GENOMIC DNA]</scope>
</reference>
<comment type="similarity">
    <text evidence="1 6">Belongs to the adenoviridae E1B 19 kDa protein family.</text>
</comment>
<dbReference type="GeneID" id="1732715"/>
<dbReference type="OrthoDB" id="16755at10239"/>
<dbReference type="RefSeq" id="NP_064283.1">
    <property type="nucleotide sequence ID" value="NC_002513.1"/>
</dbReference>
<protein>
    <recommendedName>
        <fullName evidence="6">E1B protein, small T-antigen</fullName>
    </recommendedName>
</protein>
<organism evidence="7 8">
    <name type="scientific">Bovine adenovirus 2</name>
    <name type="common">BAdV-2</name>
    <name type="synonym">Mastadenovirus bos2</name>
    <dbReference type="NCBI Taxonomy" id="114429"/>
    <lineage>
        <taxon>Viruses</taxon>
        <taxon>Varidnaviria</taxon>
        <taxon>Bamfordvirae</taxon>
        <taxon>Preplasmiviricota</taxon>
        <taxon>Polisuviricotina</taxon>
        <taxon>Pharingeaviricetes</taxon>
        <taxon>Rowavirales</taxon>
        <taxon>Adenoviridae</taxon>
        <taxon>Mastadenovirus</taxon>
        <taxon>Mastadenovirus bovidae</taxon>
        <taxon>Ovine mastadenovirus A</taxon>
    </lineage>
</organism>
<keyword evidence="5 6" id="KW-1119">Modulation of host cell apoptosis by virus</keyword>
<evidence type="ECO:0000256" key="2">
    <source>
        <dbReference type="ARBA" id="ARBA00022518"/>
    </source>
</evidence>
<dbReference type="GO" id="GO:0033668">
    <property type="term" value="P:symbiont-mediated suppression of host apoptosis"/>
    <property type="evidence" value="ECO:0007669"/>
    <property type="project" value="UniProtKB-KW"/>
</dbReference>
<reference evidence="7 8" key="2">
    <citation type="journal article" date="1994" name="Intervirology">
        <title>Sequence analysis of the putative E3 region of bovine adenovirus type 2.</title>
        <authorList>
            <person name="Esford L.E."/>
            <person name="Haj-Ahmad Y."/>
        </authorList>
    </citation>
    <scope>NUCLEOTIDE SEQUENCE [LARGE SCALE GENOMIC DNA]</scope>
</reference>
<evidence type="ECO:0000256" key="1">
    <source>
        <dbReference type="ARBA" id="ARBA00010275"/>
    </source>
</evidence>
<keyword evidence="2 6" id="KW-0244">Early protein</keyword>
<evidence type="ECO:0000256" key="6">
    <source>
        <dbReference type="RuleBase" id="RU364111"/>
    </source>
</evidence>
<dbReference type="InterPro" id="IPR002924">
    <property type="entry name" value="Adenovir_t-Ag_E1B_19kDa"/>
</dbReference>
<sequence length="159" mass="17892">MDLSLQLCEQLSSLPQLRRVIYYATNRASWWSRTFFGGRLANLVYTIKVEEAESLQELFNEDEGFWQMFGSGRTLGYESKIVPWLDFSTPGRATASLSLLAYIVDCLDKQSELSSDFILDAVCGPVCYKLKMLLSLQKLQGHLSGSSVGSTCHSREETD</sequence>
<reference evidence="7 8" key="1">
    <citation type="journal article" date="1993" name="Intervirology">
        <title>Subcloning and restriction enzyme mapping of bovine adenovirus type 2.</title>
        <authorList>
            <person name="Salmon K."/>
            <person name="Esford L."/>
            <person name="Haj-Ahmad Y."/>
        </authorList>
    </citation>
    <scope>NUCLEOTIDE SEQUENCE [LARGE SCALE GENOMIC DNA]</scope>
</reference>
<dbReference type="Proteomes" id="UP000154597">
    <property type="component" value="Segment"/>
</dbReference>
<evidence type="ECO:0000313" key="8">
    <source>
        <dbReference type="Proteomes" id="UP000154597"/>
    </source>
</evidence>
<evidence type="ECO:0000256" key="3">
    <source>
        <dbReference type="ARBA" id="ARBA00022581"/>
    </source>
</evidence>
<evidence type="ECO:0000256" key="4">
    <source>
        <dbReference type="ARBA" id="ARBA00023189"/>
    </source>
</evidence>
<dbReference type="EMBL" id="AF252854">
    <property type="protein sequence ID" value="AAF99662.1"/>
    <property type="molecule type" value="Genomic_DNA"/>
</dbReference>
<keyword evidence="8" id="KW-1185">Reference proteome</keyword>
<organismHost>
    <name type="scientific">Bos taurus</name>
    <name type="common">Bovine</name>
    <dbReference type="NCBI Taxonomy" id="9913"/>
</organismHost>
<accession>A0A9W3HR73</accession>
<dbReference type="Pfam" id="PF01691">
    <property type="entry name" value="Adeno_E1B_19K"/>
    <property type="match status" value="1"/>
</dbReference>
<keyword evidence="4 6" id="KW-1081">Inhibition of host apoptosis by viral BCL2-like protein</keyword>
<keyword evidence="3 6" id="KW-0945">Host-virus interaction</keyword>
<evidence type="ECO:0000256" key="5">
    <source>
        <dbReference type="ARBA" id="ARBA00023323"/>
    </source>
</evidence>
<proteinExistence type="inferred from homology"/>
<dbReference type="KEGG" id="vg:1732715"/>
<name>A0A9W3HR73_ADEB2</name>
<reference evidence="7 8" key="3">
    <citation type="journal article" date="1997" name="Intervirology">
        <title>Sequence analysis of the terminal protein precursor coding regions from bovine adenovirus serotypes 2 and 3.</title>
        <authorList>
            <person name="Ojkic D."/>
            <person name="Yagubi A."/>
            <person name="Bautista D."/>
            <person name="Haj-Ahmad Y."/>
        </authorList>
    </citation>
    <scope>NUCLEOTIDE SEQUENCE [LARGE SCALE GENOMIC DNA]</scope>
</reference>
<evidence type="ECO:0000313" key="7">
    <source>
        <dbReference type="EMBL" id="AAF99662.1"/>
    </source>
</evidence>